<dbReference type="InterPro" id="IPR012132">
    <property type="entry name" value="GMC_OxRdtase"/>
</dbReference>
<evidence type="ECO:0000256" key="2">
    <source>
        <dbReference type="ARBA" id="ARBA00010790"/>
    </source>
</evidence>
<keyword evidence="4" id="KW-0732">Signal</keyword>
<evidence type="ECO:0000256" key="4">
    <source>
        <dbReference type="ARBA" id="ARBA00022729"/>
    </source>
</evidence>
<dbReference type="InterPro" id="IPR036188">
    <property type="entry name" value="FAD/NAD-bd_sf"/>
</dbReference>
<dbReference type="PROSITE" id="PS00623">
    <property type="entry name" value="GMC_OXRED_1"/>
    <property type="match status" value="1"/>
</dbReference>
<dbReference type="AlphaFoldDB" id="K5UN94"/>
<keyword evidence="6" id="KW-0560">Oxidoreductase</keyword>
<dbReference type="InterPro" id="IPR000172">
    <property type="entry name" value="GMC_OxRdtase_N"/>
</dbReference>
<evidence type="ECO:0000256" key="7">
    <source>
        <dbReference type="PIRSR" id="PIRSR000137-2"/>
    </source>
</evidence>
<organism evidence="11 12">
    <name type="scientific">Phanerochaete carnosa (strain HHB-10118-sp)</name>
    <name type="common">White-rot fungus</name>
    <name type="synonym">Peniophora carnosa</name>
    <dbReference type="NCBI Taxonomy" id="650164"/>
    <lineage>
        <taxon>Eukaryota</taxon>
        <taxon>Fungi</taxon>
        <taxon>Dikarya</taxon>
        <taxon>Basidiomycota</taxon>
        <taxon>Agaricomycotina</taxon>
        <taxon>Agaricomycetes</taxon>
        <taxon>Polyporales</taxon>
        <taxon>Phanerochaetaceae</taxon>
        <taxon>Phanerochaete</taxon>
    </lineage>
</organism>
<dbReference type="PROSITE" id="PS00624">
    <property type="entry name" value="GMC_OXRED_2"/>
    <property type="match status" value="1"/>
</dbReference>
<proteinExistence type="inferred from homology"/>
<dbReference type="Pfam" id="PF00732">
    <property type="entry name" value="GMC_oxred_N"/>
    <property type="match status" value="1"/>
</dbReference>
<evidence type="ECO:0000259" key="9">
    <source>
        <dbReference type="PROSITE" id="PS00623"/>
    </source>
</evidence>
<evidence type="ECO:0000256" key="8">
    <source>
        <dbReference type="RuleBase" id="RU003968"/>
    </source>
</evidence>
<feature type="binding site" evidence="7">
    <location>
        <position position="229"/>
    </location>
    <ligand>
        <name>FAD</name>
        <dbReference type="ChEBI" id="CHEBI:57692"/>
    </ligand>
</feature>
<dbReference type="SUPFAM" id="SSF51905">
    <property type="entry name" value="FAD/NAD(P)-binding domain"/>
    <property type="match status" value="1"/>
</dbReference>
<dbReference type="KEGG" id="pco:PHACADRAFT_200028"/>
<evidence type="ECO:0000256" key="6">
    <source>
        <dbReference type="ARBA" id="ARBA00023002"/>
    </source>
</evidence>
<dbReference type="GO" id="GO:0050660">
    <property type="term" value="F:flavin adenine dinucleotide binding"/>
    <property type="evidence" value="ECO:0007669"/>
    <property type="project" value="InterPro"/>
</dbReference>
<evidence type="ECO:0000313" key="11">
    <source>
        <dbReference type="EMBL" id="EKM51206.1"/>
    </source>
</evidence>
<evidence type="ECO:0000313" key="12">
    <source>
        <dbReference type="Proteomes" id="UP000008370"/>
    </source>
</evidence>
<dbReference type="PANTHER" id="PTHR11552:SF201">
    <property type="entry name" value="GLUCOSE-METHANOL-CHOLINE OXIDOREDUCTASE N-TERMINAL DOMAIN-CONTAINING PROTEIN"/>
    <property type="match status" value="1"/>
</dbReference>
<dbReference type="Pfam" id="PF05199">
    <property type="entry name" value="GMC_oxred_C"/>
    <property type="match status" value="1"/>
</dbReference>
<dbReference type="HOGENOM" id="CLU_002865_6_0_1"/>
<comment type="cofactor">
    <cofactor evidence="1 7">
        <name>FAD</name>
        <dbReference type="ChEBI" id="CHEBI:57692"/>
    </cofactor>
</comment>
<gene>
    <name evidence="11" type="ORF">PHACADRAFT_200028</name>
</gene>
<dbReference type="PIRSF" id="PIRSF000137">
    <property type="entry name" value="Alcohol_oxidase"/>
    <property type="match status" value="1"/>
</dbReference>
<dbReference type="OrthoDB" id="269227at2759"/>
<reference evidence="11 12" key="1">
    <citation type="journal article" date="2012" name="BMC Genomics">
        <title>Comparative genomics of the white-rot fungi, Phanerochaete carnosa and P. chrysosporium, to elucidate the genetic basis of the distinct wood types they colonize.</title>
        <authorList>
            <person name="Suzuki H."/>
            <person name="MacDonald J."/>
            <person name="Syed K."/>
            <person name="Salamov A."/>
            <person name="Hori C."/>
            <person name="Aerts A."/>
            <person name="Henrissat B."/>
            <person name="Wiebenga A."/>
            <person name="vanKuyk P.A."/>
            <person name="Barry K."/>
            <person name="Lindquist E."/>
            <person name="LaButti K."/>
            <person name="Lapidus A."/>
            <person name="Lucas S."/>
            <person name="Coutinho P."/>
            <person name="Gong Y."/>
            <person name="Samejima M."/>
            <person name="Mahadevan R."/>
            <person name="Abou-Zaid M."/>
            <person name="de Vries R.P."/>
            <person name="Igarashi K."/>
            <person name="Yadav J.S."/>
            <person name="Grigoriev I.V."/>
            <person name="Master E.R."/>
        </authorList>
    </citation>
    <scope>NUCLEOTIDE SEQUENCE [LARGE SCALE GENOMIC DNA]</scope>
    <source>
        <strain evidence="11 12">HHB-10118-sp</strain>
    </source>
</reference>
<dbReference type="InParanoid" id="K5UN94"/>
<accession>K5UN94</accession>
<protein>
    <recommendedName>
        <fullName evidence="9 10">Glucose-methanol-choline oxidoreductase N-terminal domain-containing protein</fullName>
    </recommendedName>
</protein>
<dbReference type="Proteomes" id="UP000008370">
    <property type="component" value="Unassembled WGS sequence"/>
</dbReference>
<evidence type="ECO:0000256" key="3">
    <source>
        <dbReference type="ARBA" id="ARBA00022630"/>
    </source>
</evidence>
<evidence type="ECO:0000259" key="10">
    <source>
        <dbReference type="PROSITE" id="PS00624"/>
    </source>
</evidence>
<dbReference type="PANTHER" id="PTHR11552">
    <property type="entry name" value="GLUCOSE-METHANOL-CHOLINE GMC OXIDOREDUCTASE"/>
    <property type="match status" value="1"/>
</dbReference>
<dbReference type="GO" id="GO:0016614">
    <property type="term" value="F:oxidoreductase activity, acting on CH-OH group of donors"/>
    <property type="evidence" value="ECO:0007669"/>
    <property type="project" value="InterPro"/>
</dbReference>
<dbReference type="EMBL" id="JH930477">
    <property type="protein sequence ID" value="EKM51206.1"/>
    <property type="molecule type" value="Genomic_DNA"/>
</dbReference>
<dbReference type="Gene3D" id="3.50.50.60">
    <property type="entry name" value="FAD/NAD(P)-binding domain"/>
    <property type="match status" value="1"/>
</dbReference>
<feature type="domain" description="Glucose-methanol-choline oxidoreductase N-terminal" evidence="10">
    <location>
        <begin position="269"/>
        <end position="283"/>
    </location>
</feature>
<dbReference type="GeneID" id="18911463"/>
<feature type="domain" description="Glucose-methanol-choline oxidoreductase N-terminal" evidence="9">
    <location>
        <begin position="93"/>
        <end position="116"/>
    </location>
</feature>
<dbReference type="Gene3D" id="3.30.560.10">
    <property type="entry name" value="Glucose Oxidase, domain 3"/>
    <property type="match status" value="1"/>
</dbReference>
<keyword evidence="12" id="KW-1185">Reference proteome</keyword>
<sequence>MSNTSGIDEVSGKSFDYIVVGGGGCGLTLAARLSEDPSKTVLVLESGGANLNDPELLRPASYGSHLGKHQYDWGHKTVEQNYLDGRSLIWPRGKGLGGSTAINFMGYAKPPGRHIDGAYRLSVPGFQPPPEDVQKRLEMNSATWKFGRSGQLRVGFPGLIQDGEIKLKEVLENAGIHPAPQPYDGDPNGWFWCLNTYDTETHTRSYSTTAFYLPNKDRANLLVLTSAHVHRVLIERDATGDLTAAGVEFGHGGDTHSVRASKEVILSAGALKSPQILELSGIGRKDVLSEIGVPLKLELPGVGENVQEHIVLGISWELKDDCPLQTFDLLRDPEVFAKNIELHKQGQGLFTMGIILSAFFPPDQISDKAGEIYRRAKEEIDKLVPARVSAGYLDQMQLLLGRLNPNTSSPTCQLSMVPGFQGSGPNPPSPGKRYVTFVTMINGLFSRGTIHVKSSDPNEDPDFDPRYLERNVDADVLLEATKFMRNLANISPLKDMIVKELNPGPTVQTDEQLLKWAKATFNSTLHTASSLSMLPREKGGVVDPQLKVYGTNNLRVADISIIPLHVCCMTQSTAYFIAEKAADIIKSC</sequence>
<dbReference type="SUPFAM" id="SSF54373">
    <property type="entry name" value="FAD-linked reductases, C-terminal domain"/>
    <property type="match status" value="1"/>
</dbReference>
<keyword evidence="5 7" id="KW-0274">FAD</keyword>
<name>K5UN94_PHACS</name>
<comment type="similarity">
    <text evidence="2 8">Belongs to the GMC oxidoreductase family.</text>
</comment>
<dbReference type="RefSeq" id="XP_007400357.1">
    <property type="nucleotide sequence ID" value="XM_007400295.1"/>
</dbReference>
<keyword evidence="3 8" id="KW-0285">Flavoprotein</keyword>
<dbReference type="InterPro" id="IPR007867">
    <property type="entry name" value="GMC_OxRtase_C"/>
</dbReference>
<evidence type="ECO:0000256" key="1">
    <source>
        <dbReference type="ARBA" id="ARBA00001974"/>
    </source>
</evidence>
<evidence type="ECO:0000256" key="5">
    <source>
        <dbReference type="ARBA" id="ARBA00022827"/>
    </source>
</evidence>